<reference evidence="1 2" key="1">
    <citation type="submission" date="2016-11" db="EMBL/GenBank/DDBJ databases">
        <authorList>
            <person name="Jaros S."/>
            <person name="Januszkiewicz K."/>
            <person name="Wedrychowicz H."/>
        </authorList>
    </citation>
    <scope>NUCLEOTIDE SEQUENCE [LARGE SCALE GENOMIC DNA]</scope>
    <source>
        <strain evidence="1 2">DSM 2631</strain>
    </source>
</reference>
<gene>
    <name evidence="1" type="ORF">SAMN05443638_12530</name>
</gene>
<accession>A0A1M4YA71</accession>
<evidence type="ECO:0000313" key="2">
    <source>
        <dbReference type="Proteomes" id="UP000184035"/>
    </source>
</evidence>
<organism evidence="1 2">
    <name type="scientific">Clostridium fallax</name>
    <dbReference type="NCBI Taxonomy" id="1533"/>
    <lineage>
        <taxon>Bacteria</taxon>
        <taxon>Bacillati</taxon>
        <taxon>Bacillota</taxon>
        <taxon>Clostridia</taxon>
        <taxon>Eubacteriales</taxon>
        <taxon>Clostridiaceae</taxon>
        <taxon>Clostridium</taxon>
    </lineage>
</organism>
<protein>
    <submittedName>
        <fullName evidence="1">Uncharacterized protein</fullName>
    </submittedName>
</protein>
<keyword evidence="2" id="KW-1185">Reference proteome</keyword>
<sequence length="108" mass="12883">MNKLFNISKVDFYEEDFQDNINEFEDIIPIIQDLEKDLSLERIQCVDLNDCCNKSKENLFAEIQGFVDEEGEFYLKDEAKDIKKPLDLFVIRIYKCVSCKKWMIDILE</sequence>
<dbReference type="AlphaFoldDB" id="A0A1M4YA71"/>
<dbReference type="RefSeq" id="WP_072897139.1">
    <property type="nucleotide sequence ID" value="NZ_FQVM01000025.1"/>
</dbReference>
<proteinExistence type="predicted"/>
<dbReference type="EMBL" id="FQVM01000025">
    <property type="protein sequence ID" value="SHF02528.1"/>
    <property type="molecule type" value="Genomic_DNA"/>
</dbReference>
<name>A0A1M4YA71_9CLOT</name>
<dbReference type="Proteomes" id="UP000184035">
    <property type="component" value="Unassembled WGS sequence"/>
</dbReference>
<dbReference type="STRING" id="1533.SAMN05443638_12530"/>
<dbReference type="OrthoDB" id="1922292at2"/>
<evidence type="ECO:0000313" key="1">
    <source>
        <dbReference type="EMBL" id="SHF02528.1"/>
    </source>
</evidence>